<dbReference type="Proteomes" id="UP000242450">
    <property type="component" value="Chromosome 9"/>
</dbReference>
<keyword evidence="3" id="KW-1185">Reference proteome</keyword>
<dbReference type="InterPro" id="IPR050169">
    <property type="entry name" value="Krueppel_C2H2_ZnF"/>
</dbReference>
<proteinExistence type="predicted"/>
<dbReference type="CDD" id="cd07765">
    <property type="entry name" value="KRAB_A-box"/>
    <property type="match status" value="1"/>
</dbReference>
<evidence type="ECO:0000313" key="3">
    <source>
        <dbReference type="Proteomes" id="UP000242450"/>
    </source>
</evidence>
<evidence type="ECO:0000259" key="1">
    <source>
        <dbReference type="PROSITE" id="PS50805"/>
    </source>
</evidence>
<dbReference type="GO" id="GO:0006355">
    <property type="term" value="P:regulation of DNA-templated transcription"/>
    <property type="evidence" value="ECO:0007669"/>
    <property type="project" value="InterPro"/>
</dbReference>
<reference evidence="2 3" key="1">
    <citation type="journal article" date="2018" name="Mol. Genet. Genomics">
        <title>The red deer Cervus elaphus genome CerEla1.0: sequencing, annotating, genes, and chromosomes.</title>
        <authorList>
            <person name="Bana N.A."/>
            <person name="Nyiri A."/>
            <person name="Nagy J."/>
            <person name="Frank K."/>
            <person name="Nagy T."/>
            <person name="Steger V."/>
            <person name="Schiller M."/>
            <person name="Lakatos P."/>
            <person name="Sugar L."/>
            <person name="Horn P."/>
            <person name="Barta E."/>
            <person name="Orosz L."/>
        </authorList>
    </citation>
    <scope>NUCLEOTIDE SEQUENCE [LARGE SCALE GENOMIC DNA]</scope>
    <source>
        <strain evidence="2">Hungarian</strain>
    </source>
</reference>
<protein>
    <recommendedName>
        <fullName evidence="1">KRAB domain-containing protein</fullName>
    </recommendedName>
</protein>
<dbReference type="InterPro" id="IPR036051">
    <property type="entry name" value="KRAB_dom_sf"/>
</dbReference>
<evidence type="ECO:0000313" key="2">
    <source>
        <dbReference type="EMBL" id="OWK12097.1"/>
    </source>
</evidence>
<gene>
    <name evidence="2" type="ORF">Celaphus_00003762</name>
</gene>
<dbReference type="Gene3D" id="6.10.140.140">
    <property type="match status" value="1"/>
</dbReference>
<accession>A0A212D1F5</accession>
<feature type="non-terminal residue" evidence="2">
    <location>
        <position position="1"/>
    </location>
</feature>
<dbReference type="PROSITE" id="PS50805">
    <property type="entry name" value="KRAB"/>
    <property type="match status" value="1"/>
</dbReference>
<dbReference type="Pfam" id="PF01352">
    <property type="entry name" value="KRAB"/>
    <property type="match status" value="1"/>
</dbReference>
<dbReference type="PANTHER" id="PTHR23232:SF117">
    <property type="entry name" value="KRAB DOMAIN-CONTAINING PROTEIN"/>
    <property type="match status" value="1"/>
</dbReference>
<dbReference type="SUPFAM" id="SSF109640">
    <property type="entry name" value="KRAB domain (Kruppel-associated box)"/>
    <property type="match status" value="1"/>
</dbReference>
<dbReference type="OrthoDB" id="9411774at2759"/>
<dbReference type="SMART" id="SM00349">
    <property type="entry name" value="KRAB"/>
    <property type="match status" value="1"/>
</dbReference>
<dbReference type="InterPro" id="IPR001909">
    <property type="entry name" value="KRAB"/>
</dbReference>
<feature type="domain" description="KRAB" evidence="1">
    <location>
        <begin position="3"/>
        <end position="74"/>
    </location>
</feature>
<dbReference type="EMBL" id="MKHE01000009">
    <property type="protein sequence ID" value="OWK12097.1"/>
    <property type="molecule type" value="Genomic_DNA"/>
</dbReference>
<dbReference type="AlphaFoldDB" id="A0A212D1F5"/>
<dbReference type="PANTHER" id="PTHR23232">
    <property type="entry name" value="KRAB DOMAIN C2H2 ZINC FINGER"/>
    <property type="match status" value="1"/>
</dbReference>
<sequence length="168" mass="19282">GLVSFKDVAVDFTQEEWQQLDPAQKTLYRDVMLENYSHLVSMGHPVSKPDVISKLEQGEDPWIIKRDIPNWICPYEVQTDGRLDRKSNLDNPQSCILGSVSFHNKILKGITKDGSLYSILKVCQSDGQLQRCQKNRLSTKVTVVNNKTMIVESDYKYNALRKTFQECI</sequence>
<comment type="caution">
    <text evidence="2">The sequence shown here is derived from an EMBL/GenBank/DDBJ whole genome shotgun (WGS) entry which is preliminary data.</text>
</comment>
<organism evidence="2 3">
    <name type="scientific">Cervus elaphus hippelaphus</name>
    <name type="common">European red deer</name>
    <dbReference type="NCBI Taxonomy" id="46360"/>
    <lineage>
        <taxon>Eukaryota</taxon>
        <taxon>Metazoa</taxon>
        <taxon>Chordata</taxon>
        <taxon>Craniata</taxon>
        <taxon>Vertebrata</taxon>
        <taxon>Euteleostomi</taxon>
        <taxon>Mammalia</taxon>
        <taxon>Eutheria</taxon>
        <taxon>Laurasiatheria</taxon>
        <taxon>Artiodactyla</taxon>
        <taxon>Ruminantia</taxon>
        <taxon>Pecora</taxon>
        <taxon>Cervidae</taxon>
        <taxon>Cervinae</taxon>
        <taxon>Cervus</taxon>
    </lineage>
</organism>
<feature type="non-terminal residue" evidence="2">
    <location>
        <position position="168"/>
    </location>
</feature>
<name>A0A212D1F5_CEREH</name>